<accession>A0ABV9HWQ9</accession>
<evidence type="ECO:0000313" key="1">
    <source>
        <dbReference type="EMBL" id="MFC4633455.1"/>
    </source>
</evidence>
<comment type="caution">
    <text evidence="1">The sequence shown here is derived from an EMBL/GenBank/DDBJ whole genome shotgun (WGS) entry which is preliminary data.</text>
</comment>
<gene>
    <name evidence="1" type="ORF">ACFO3O_06030</name>
</gene>
<dbReference type="EMBL" id="JBHSFV010000002">
    <property type="protein sequence ID" value="MFC4633455.1"/>
    <property type="molecule type" value="Genomic_DNA"/>
</dbReference>
<reference evidence="2" key="1">
    <citation type="journal article" date="2019" name="Int. J. Syst. Evol. Microbiol.">
        <title>The Global Catalogue of Microorganisms (GCM) 10K type strain sequencing project: providing services to taxonomists for standard genome sequencing and annotation.</title>
        <authorList>
            <consortium name="The Broad Institute Genomics Platform"/>
            <consortium name="The Broad Institute Genome Sequencing Center for Infectious Disease"/>
            <person name="Wu L."/>
            <person name="Ma J."/>
        </authorList>
    </citation>
    <scope>NUCLEOTIDE SEQUENCE [LARGE SCALE GENOMIC DNA]</scope>
    <source>
        <strain evidence="2">YJ-61-S</strain>
    </source>
</reference>
<name>A0ABV9HWQ9_9FLAO</name>
<proteinExistence type="predicted"/>
<protein>
    <submittedName>
        <fullName evidence="1">Uncharacterized protein</fullName>
    </submittedName>
</protein>
<keyword evidence="2" id="KW-1185">Reference proteome</keyword>
<dbReference type="Proteomes" id="UP001596043">
    <property type="component" value="Unassembled WGS sequence"/>
</dbReference>
<dbReference type="RefSeq" id="WP_379977658.1">
    <property type="nucleotide sequence ID" value="NZ_JBHSFV010000002.1"/>
</dbReference>
<sequence length="268" mass="29139">MSETTPTTAKSAIVVLRHGCDGGSQPTNQIIDFNSNSTVTFHGGGGTVTNNKVTVVKNWLGCLGLKQMHGLQDDLTTLLKPYAPVSRILSEGPGNGEKGTPNPISTISCYAKKTASTFTNRKLSIDLYDNNAYKDPSVFSVDALLKDGKGQFSTVICWEAKGMWRHGSDTGFESDSILATLGHCGPGGKKVSNYNLLSDHSPYKGQIIYIFECNDDGSLLLKVVDYDPSRSDAKFQEITDSSQWPEKLCTDSKQCDCDPTDLIQYRCS</sequence>
<organism evidence="1 2">
    <name type="scientific">Dokdonia ponticola</name>
    <dbReference type="NCBI Taxonomy" id="2041041"/>
    <lineage>
        <taxon>Bacteria</taxon>
        <taxon>Pseudomonadati</taxon>
        <taxon>Bacteroidota</taxon>
        <taxon>Flavobacteriia</taxon>
        <taxon>Flavobacteriales</taxon>
        <taxon>Flavobacteriaceae</taxon>
        <taxon>Dokdonia</taxon>
    </lineage>
</organism>
<evidence type="ECO:0000313" key="2">
    <source>
        <dbReference type="Proteomes" id="UP001596043"/>
    </source>
</evidence>